<dbReference type="Proteomes" id="UP000324065">
    <property type="component" value="Unassembled WGS sequence"/>
</dbReference>
<dbReference type="Pfam" id="PF09912">
    <property type="entry name" value="DUF2141"/>
    <property type="match status" value="1"/>
</dbReference>
<proteinExistence type="predicted"/>
<keyword evidence="2" id="KW-1185">Reference proteome</keyword>
<accession>A0A5M6I779</accession>
<protein>
    <submittedName>
        <fullName evidence="1">DUF2141 domain-containing protein</fullName>
    </submittedName>
</protein>
<evidence type="ECO:0000313" key="1">
    <source>
        <dbReference type="EMBL" id="KAA5604056.1"/>
    </source>
</evidence>
<name>A0A5M6I779_9PROT</name>
<dbReference type="OrthoDB" id="7189112at2"/>
<comment type="caution">
    <text evidence="1">The sequence shown here is derived from an EMBL/GenBank/DDBJ whole genome shotgun (WGS) entry which is preliminary data.</text>
</comment>
<sequence>MAARAGARAGFRGGLSRHAVAGGGGRRVHRRLSAGAGAHQRRGGRDRAARPAVEFGALYSGVAAARAPVRPDRRRLGTAVRNGDHPDCLSAAGAALVPRARRLTASPPPPPPRGSGFHFVGFTLPQDGTTGFASRLRPIAAERRANRTVEGVLRAFGCIAACLLAIVVGPEAARAAPRYTGDATACVEDGHPVRLTVSVFGVRSGDGLMTITVYGDNPDDFLAPGKKLGRVRVAARQGVTEACLAVPERTSYAITVYHDEDGDGDFNRNFFGYPLEGYGVSNDGATLLGIPSYESARFTAGPGENAVSVTLAY</sequence>
<reference evidence="1 2" key="1">
    <citation type="submission" date="2019-09" db="EMBL/GenBank/DDBJ databases">
        <title>Genome sequence of Roseospira marina, one of the more divergent members of the non-sulfur purple photosynthetic bacterial family, the Rhodospirillaceae.</title>
        <authorList>
            <person name="Meyer T."/>
            <person name="Kyndt J."/>
        </authorList>
    </citation>
    <scope>NUCLEOTIDE SEQUENCE [LARGE SCALE GENOMIC DNA]</scope>
    <source>
        <strain evidence="1 2">DSM 15113</strain>
    </source>
</reference>
<dbReference type="InterPro" id="IPR018673">
    <property type="entry name" value="DUF2141"/>
</dbReference>
<dbReference type="EMBL" id="VWPJ01000024">
    <property type="protein sequence ID" value="KAA5604056.1"/>
    <property type="molecule type" value="Genomic_DNA"/>
</dbReference>
<evidence type="ECO:0000313" key="2">
    <source>
        <dbReference type="Proteomes" id="UP000324065"/>
    </source>
</evidence>
<dbReference type="AlphaFoldDB" id="A0A5M6I779"/>
<organism evidence="1 2">
    <name type="scientific">Roseospira marina</name>
    <dbReference type="NCBI Taxonomy" id="140057"/>
    <lineage>
        <taxon>Bacteria</taxon>
        <taxon>Pseudomonadati</taxon>
        <taxon>Pseudomonadota</taxon>
        <taxon>Alphaproteobacteria</taxon>
        <taxon>Rhodospirillales</taxon>
        <taxon>Rhodospirillaceae</taxon>
        <taxon>Roseospira</taxon>
    </lineage>
</organism>
<gene>
    <name evidence="1" type="ORF">F1188_17855</name>
</gene>